<dbReference type="AlphaFoldDB" id="A0A4Z2GPM0"/>
<evidence type="ECO:0000313" key="2">
    <source>
        <dbReference type="EMBL" id="TNN54642.1"/>
    </source>
</evidence>
<comment type="caution">
    <text evidence="2">The sequence shown here is derived from an EMBL/GenBank/DDBJ whole genome shotgun (WGS) entry which is preliminary data.</text>
</comment>
<sequence length="74" mass="8381">MPLTCCSWLMLHWDLFTKAEDPWNCFTLVMDTWDGFLPPGQTDDVSDQSRLGQPGSVEALKHRNLHGGFDGCVR</sequence>
<organism evidence="2 3">
    <name type="scientific">Liparis tanakae</name>
    <name type="common">Tanaka's snailfish</name>
    <dbReference type="NCBI Taxonomy" id="230148"/>
    <lineage>
        <taxon>Eukaryota</taxon>
        <taxon>Metazoa</taxon>
        <taxon>Chordata</taxon>
        <taxon>Craniata</taxon>
        <taxon>Vertebrata</taxon>
        <taxon>Euteleostomi</taxon>
        <taxon>Actinopterygii</taxon>
        <taxon>Neopterygii</taxon>
        <taxon>Teleostei</taxon>
        <taxon>Neoteleostei</taxon>
        <taxon>Acanthomorphata</taxon>
        <taxon>Eupercaria</taxon>
        <taxon>Perciformes</taxon>
        <taxon>Cottioidei</taxon>
        <taxon>Cottales</taxon>
        <taxon>Liparidae</taxon>
        <taxon>Liparis</taxon>
    </lineage>
</organism>
<gene>
    <name evidence="2" type="ORF">EYF80_035123</name>
</gene>
<keyword evidence="1" id="KW-0732">Signal</keyword>
<keyword evidence="3" id="KW-1185">Reference proteome</keyword>
<reference evidence="2 3" key="1">
    <citation type="submission" date="2019-03" db="EMBL/GenBank/DDBJ databases">
        <title>First draft genome of Liparis tanakae, snailfish: a comprehensive survey of snailfish specific genes.</title>
        <authorList>
            <person name="Kim W."/>
            <person name="Song I."/>
            <person name="Jeong J.-H."/>
            <person name="Kim D."/>
            <person name="Kim S."/>
            <person name="Ryu S."/>
            <person name="Song J.Y."/>
            <person name="Lee S.K."/>
        </authorList>
    </citation>
    <scope>NUCLEOTIDE SEQUENCE [LARGE SCALE GENOMIC DNA]</scope>
    <source>
        <tissue evidence="2">Muscle</tissue>
    </source>
</reference>
<evidence type="ECO:0000313" key="3">
    <source>
        <dbReference type="Proteomes" id="UP000314294"/>
    </source>
</evidence>
<name>A0A4Z2GPM0_9TELE</name>
<evidence type="ECO:0000256" key="1">
    <source>
        <dbReference type="SAM" id="SignalP"/>
    </source>
</evidence>
<feature type="chain" id="PRO_5021212112" evidence="1">
    <location>
        <begin position="20"/>
        <end position="74"/>
    </location>
</feature>
<dbReference type="EMBL" id="SRLO01000478">
    <property type="protein sequence ID" value="TNN54642.1"/>
    <property type="molecule type" value="Genomic_DNA"/>
</dbReference>
<dbReference type="Proteomes" id="UP000314294">
    <property type="component" value="Unassembled WGS sequence"/>
</dbReference>
<protein>
    <submittedName>
        <fullName evidence="2">Uncharacterized protein</fullName>
    </submittedName>
</protein>
<proteinExistence type="predicted"/>
<feature type="signal peptide" evidence="1">
    <location>
        <begin position="1"/>
        <end position="19"/>
    </location>
</feature>
<accession>A0A4Z2GPM0</accession>